<dbReference type="Proteomes" id="UP000381093">
    <property type="component" value="Unassembled WGS sequence"/>
</dbReference>
<protein>
    <submittedName>
        <fullName evidence="1">Uncharacterized protein</fullName>
    </submittedName>
</protein>
<proteinExistence type="predicted"/>
<sequence>MIRLMVVLLLLTGCAQKETTTELPKPTLTTVYRYTSEACEPAALDNEPLRQAIKSRDQWKRYAESLEKLPGAK</sequence>
<name>A0A5E7A7C2_PSEFL</name>
<gene>
    <name evidence="1" type="ORF">PS710_00636</name>
</gene>
<dbReference type="EMBL" id="CABVHW010000001">
    <property type="protein sequence ID" value="VVN74219.1"/>
    <property type="molecule type" value="Genomic_DNA"/>
</dbReference>
<evidence type="ECO:0000313" key="2">
    <source>
        <dbReference type="Proteomes" id="UP000381093"/>
    </source>
</evidence>
<accession>A0A5E7A7C2</accession>
<dbReference type="AlphaFoldDB" id="A0A5E7A7C2"/>
<organism evidence="1 2">
    <name type="scientific">Pseudomonas fluorescens</name>
    <dbReference type="NCBI Taxonomy" id="294"/>
    <lineage>
        <taxon>Bacteria</taxon>
        <taxon>Pseudomonadati</taxon>
        <taxon>Pseudomonadota</taxon>
        <taxon>Gammaproteobacteria</taxon>
        <taxon>Pseudomonadales</taxon>
        <taxon>Pseudomonadaceae</taxon>
        <taxon>Pseudomonas</taxon>
    </lineage>
</organism>
<reference evidence="1 2" key="1">
    <citation type="submission" date="2019-09" db="EMBL/GenBank/DDBJ databases">
        <authorList>
            <person name="Chandra G."/>
            <person name="Truman W A."/>
        </authorList>
    </citation>
    <scope>NUCLEOTIDE SEQUENCE [LARGE SCALE GENOMIC DNA]</scope>
    <source>
        <strain evidence="1">PS710</strain>
    </source>
</reference>
<dbReference type="RefSeq" id="WP_150763133.1">
    <property type="nucleotide sequence ID" value="NZ_CABVHW010000001.1"/>
</dbReference>
<evidence type="ECO:0000313" key="1">
    <source>
        <dbReference type="EMBL" id="VVN74219.1"/>
    </source>
</evidence>